<accession>A0A1Y2FH95</accession>
<name>A0A1Y2FH95_9BASI</name>
<keyword evidence="3" id="KW-1185">Reference proteome</keyword>
<dbReference type="PANTHER" id="PTHR17630:SF44">
    <property type="entry name" value="PROTEIN AIM2"/>
    <property type="match status" value="1"/>
</dbReference>
<gene>
    <name evidence="2" type="ORF">BCR35DRAFT_303625</name>
</gene>
<dbReference type="Pfam" id="PF01738">
    <property type="entry name" value="DLH"/>
    <property type="match status" value="1"/>
</dbReference>
<keyword evidence="2" id="KW-0378">Hydrolase</keyword>
<dbReference type="SUPFAM" id="SSF53474">
    <property type="entry name" value="alpha/beta-Hydrolases"/>
    <property type="match status" value="1"/>
</dbReference>
<sequence>MSLGKCCISGVKHEGTPVGSIVDYDGTAVYESFPSADYDKTKALLFLPDVFGIGLNNGKLLADSFAAEGFAVYVPDYLNGDPIPEGALGSPDFDLGAWFGKHGPDVTRPPLDKVIAALKAKGVTSFAATGYCLGGRYVADLVLEDVLKVAVVAHPSLIKIPEDLEAIKKHSVPFLWNTCEVDSYFPPEAQAAADKVFADDKNYKRTYWKGCSHGYSVRGDVSNPDVKAGKEGTFEASVKFLKENF</sequence>
<dbReference type="Gene3D" id="3.40.50.1820">
    <property type="entry name" value="alpha/beta hydrolase"/>
    <property type="match status" value="1"/>
</dbReference>
<dbReference type="InterPro" id="IPR029058">
    <property type="entry name" value="AB_hydrolase_fold"/>
</dbReference>
<dbReference type="OrthoDB" id="17560at2759"/>
<dbReference type="ESTHER" id="9basi-a0a1y2fh95">
    <property type="family name" value="Dienelactone_hydrolase"/>
</dbReference>
<dbReference type="GO" id="GO:0016787">
    <property type="term" value="F:hydrolase activity"/>
    <property type="evidence" value="ECO:0007669"/>
    <property type="project" value="UniProtKB-KW"/>
</dbReference>
<proteinExistence type="predicted"/>
<organism evidence="2 3">
    <name type="scientific">Leucosporidium creatinivorum</name>
    <dbReference type="NCBI Taxonomy" id="106004"/>
    <lineage>
        <taxon>Eukaryota</taxon>
        <taxon>Fungi</taxon>
        <taxon>Dikarya</taxon>
        <taxon>Basidiomycota</taxon>
        <taxon>Pucciniomycotina</taxon>
        <taxon>Microbotryomycetes</taxon>
        <taxon>Leucosporidiales</taxon>
        <taxon>Leucosporidium</taxon>
    </lineage>
</organism>
<dbReference type="InParanoid" id="A0A1Y2FH95"/>
<comment type="caution">
    <text evidence="2">The sequence shown here is derived from an EMBL/GenBank/DDBJ whole genome shotgun (WGS) entry which is preliminary data.</text>
</comment>
<dbReference type="Proteomes" id="UP000193467">
    <property type="component" value="Unassembled WGS sequence"/>
</dbReference>
<dbReference type="AlphaFoldDB" id="A0A1Y2FH95"/>
<feature type="domain" description="Dienelactone hydrolase" evidence="1">
    <location>
        <begin position="37"/>
        <end position="243"/>
    </location>
</feature>
<evidence type="ECO:0000313" key="3">
    <source>
        <dbReference type="Proteomes" id="UP000193467"/>
    </source>
</evidence>
<dbReference type="EMBL" id="MCGR01000020">
    <property type="protein sequence ID" value="ORY82967.1"/>
    <property type="molecule type" value="Genomic_DNA"/>
</dbReference>
<reference evidence="2 3" key="1">
    <citation type="submission" date="2016-07" db="EMBL/GenBank/DDBJ databases">
        <title>Pervasive Adenine N6-methylation of Active Genes in Fungi.</title>
        <authorList>
            <consortium name="DOE Joint Genome Institute"/>
            <person name="Mondo S.J."/>
            <person name="Dannebaum R.O."/>
            <person name="Kuo R.C."/>
            <person name="Labutti K."/>
            <person name="Haridas S."/>
            <person name="Kuo A."/>
            <person name="Salamov A."/>
            <person name="Ahrendt S.R."/>
            <person name="Lipzen A."/>
            <person name="Sullivan W."/>
            <person name="Andreopoulos W.B."/>
            <person name="Clum A."/>
            <person name="Lindquist E."/>
            <person name="Daum C."/>
            <person name="Ramamoorthy G.K."/>
            <person name="Gryganskyi A."/>
            <person name="Culley D."/>
            <person name="Magnuson J.K."/>
            <person name="James T.Y."/>
            <person name="O'Malley M.A."/>
            <person name="Stajich J.E."/>
            <person name="Spatafora J.W."/>
            <person name="Visel A."/>
            <person name="Grigoriev I.V."/>
        </authorList>
    </citation>
    <scope>NUCLEOTIDE SEQUENCE [LARGE SCALE GENOMIC DNA]</scope>
    <source>
        <strain evidence="2 3">62-1032</strain>
    </source>
</reference>
<evidence type="ECO:0000313" key="2">
    <source>
        <dbReference type="EMBL" id="ORY82967.1"/>
    </source>
</evidence>
<dbReference type="InterPro" id="IPR002925">
    <property type="entry name" value="Dienelactn_hydro"/>
</dbReference>
<protein>
    <submittedName>
        <fullName evidence="2">Alpha/beta-hydrolase</fullName>
    </submittedName>
</protein>
<dbReference type="PANTHER" id="PTHR17630">
    <property type="entry name" value="DIENELACTONE HYDROLASE"/>
    <property type="match status" value="1"/>
</dbReference>
<dbReference type="STRING" id="106004.A0A1Y2FH95"/>
<evidence type="ECO:0000259" key="1">
    <source>
        <dbReference type="Pfam" id="PF01738"/>
    </source>
</evidence>